<dbReference type="AlphaFoldDB" id="A0A9X0DFH4"/>
<sequence>MELCPVSVGILTWLAGKPDIDELNLKNRLVTTGTMHETSLSGYSSGLVLLACWLDQETGPCKKPAFESHTEDDNVRHCKYCHLPYPTPDEINKLYCEDM</sequence>
<proteinExistence type="predicted"/>
<evidence type="ECO:0000313" key="1">
    <source>
        <dbReference type="EMBL" id="KAJ8060934.1"/>
    </source>
</evidence>
<accession>A0A9X0DFH4</accession>
<evidence type="ECO:0000313" key="2">
    <source>
        <dbReference type="Proteomes" id="UP001152300"/>
    </source>
</evidence>
<reference evidence="1" key="1">
    <citation type="submission" date="2022-11" db="EMBL/GenBank/DDBJ databases">
        <title>Genome Resource of Sclerotinia nivalis Strain SnTB1, a Plant Pathogen Isolated from American Ginseng.</title>
        <authorList>
            <person name="Fan S."/>
        </authorList>
    </citation>
    <scope>NUCLEOTIDE SEQUENCE</scope>
    <source>
        <strain evidence="1">SnTB1</strain>
    </source>
</reference>
<gene>
    <name evidence="1" type="ORF">OCU04_010014</name>
</gene>
<dbReference type="Proteomes" id="UP001152300">
    <property type="component" value="Unassembled WGS sequence"/>
</dbReference>
<organism evidence="1 2">
    <name type="scientific">Sclerotinia nivalis</name>
    <dbReference type="NCBI Taxonomy" id="352851"/>
    <lineage>
        <taxon>Eukaryota</taxon>
        <taxon>Fungi</taxon>
        <taxon>Dikarya</taxon>
        <taxon>Ascomycota</taxon>
        <taxon>Pezizomycotina</taxon>
        <taxon>Leotiomycetes</taxon>
        <taxon>Helotiales</taxon>
        <taxon>Sclerotiniaceae</taxon>
        <taxon>Sclerotinia</taxon>
    </lineage>
</organism>
<comment type="caution">
    <text evidence="1">The sequence shown here is derived from an EMBL/GenBank/DDBJ whole genome shotgun (WGS) entry which is preliminary data.</text>
</comment>
<dbReference type="EMBL" id="JAPEIS010000012">
    <property type="protein sequence ID" value="KAJ8060934.1"/>
    <property type="molecule type" value="Genomic_DNA"/>
</dbReference>
<name>A0A9X0DFH4_9HELO</name>
<protein>
    <submittedName>
        <fullName evidence="1">Uncharacterized protein</fullName>
    </submittedName>
</protein>
<keyword evidence="2" id="KW-1185">Reference proteome</keyword>